<feature type="binding site" evidence="6">
    <location>
        <position position="468"/>
    </location>
    <ligand>
        <name>Ca(2+)</name>
        <dbReference type="ChEBI" id="CHEBI:29108"/>
    </ligand>
</feature>
<proteinExistence type="inferred from homology"/>
<evidence type="ECO:0000313" key="7">
    <source>
        <dbReference type="EMBL" id="SDM47673.1"/>
    </source>
</evidence>
<evidence type="ECO:0000256" key="6">
    <source>
        <dbReference type="PIRSR" id="PIRSR001227-2"/>
    </source>
</evidence>
<evidence type="ECO:0000256" key="2">
    <source>
        <dbReference type="ARBA" id="ARBA00022729"/>
    </source>
</evidence>
<dbReference type="InterPro" id="IPR043147">
    <property type="entry name" value="Penicillin_amidase_A-knob"/>
</dbReference>
<reference evidence="7 8" key="1">
    <citation type="submission" date="2016-10" db="EMBL/GenBank/DDBJ databases">
        <authorList>
            <person name="de Groot N.N."/>
        </authorList>
    </citation>
    <scope>NUCLEOTIDE SEQUENCE [LARGE SCALE GENOMIC DNA]</scope>
    <source>
        <strain evidence="7 8">DSM 16077</strain>
    </source>
</reference>
<dbReference type="EMBL" id="FNHG01000012">
    <property type="protein sequence ID" value="SDM47673.1"/>
    <property type="molecule type" value="Genomic_DNA"/>
</dbReference>
<dbReference type="Proteomes" id="UP000199759">
    <property type="component" value="Unassembled WGS sequence"/>
</dbReference>
<evidence type="ECO:0000256" key="3">
    <source>
        <dbReference type="ARBA" id="ARBA00022801"/>
    </source>
</evidence>
<dbReference type="OrthoDB" id="9760084at2"/>
<keyword evidence="2" id="KW-0732">Signal</keyword>
<name>A0A1G9TJ36_9PROT</name>
<evidence type="ECO:0000256" key="5">
    <source>
        <dbReference type="PIRSR" id="PIRSR001227-1"/>
    </source>
</evidence>
<comment type="similarity">
    <text evidence="1">Belongs to the peptidase S45 family.</text>
</comment>
<keyword evidence="6" id="KW-0106">Calcium</keyword>
<dbReference type="InterPro" id="IPR023343">
    <property type="entry name" value="Penicillin_amidase_dom1"/>
</dbReference>
<dbReference type="GO" id="GO:0046872">
    <property type="term" value="F:metal ion binding"/>
    <property type="evidence" value="ECO:0007669"/>
    <property type="project" value="UniProtKB-KW"/>
</dbReference>
<feature type="active site" description="Nucleophile" evidence="5">
    <location>
        <position position="217"/>
    </location>
</feature>
<dbReference type="InterPro" id="IPR002692">
    <property type="entry name" value="S45"/>
</dbReference>
<dbReference type="SUPFAM" id="SSF56235">
    <property type="entry name" value="N-terminal nucleophile aminohydrolases (Ntn hydrolases)"/>
    <property type="match status" value="1"/>
</dbReference>
<dbReference type="GO" id="GO:0016811">
    <property type="term" value="F:hydrolase activity, acting on carbon-nitrogen (but not peptide) bonds, in linear amides"/>
    <property type="evidence" value="ECO:0007669"/>
    <property type="project" value="InterPro"/>
</dbReference>
<keyword evidence="3" id="KW-0378">Hydrolase</keyword>
<dbReference type="Gene3D" id="2.30.120.10">
    <property type="match status" value="1"/>
</dbReference>
<dbReference type="Gene3D" id="1.10.439.10">
    <property type="entry name" value="Penicillin Amidohydrolase, domain 1"/>
    <property type="match status" value="1"/>
</dbReference>
<evidence type="ECO:0000256" key="4">
    <source>
        <dbReference type="ARBA" id="ARBA00023145"/>
    </source>
</evidence>
<dbReference type="PANTHER" id="PTHR34218:SF3">
    <property type="entry name" value="ACYL-HOMOSERINE LACTONE ACYLASE PVDQ"/>
    <property type="match status" value="1"/>
</dbReference>
<comment type="cofactor">
    <cofactor evidence="6">
        <name>Ca(2+)</name>
        <dbReference type="ChEBI" id="CHEBI:29108"/>
    </cofactor>
    <text evidence="6">Binds 1 Ca(2+) ion per dimer.</text>
</comment>
<sequence>MKLSKFWGRIVMAVTLLVIAATLVNMGLQYRSLQAFTRQAFAVAETYSVRIVRDEFGVPQIYGVTDPDTAFGLGYAQAEDDWATLQTTLVAARGRLARYAGQDAAPTDYIVQLLRIRELVEARYESDLSPATRALVEAYADGLNLYAAENPRHTWSAELPVRGQDIVAGFVLRTPFMYGLDGDLAELFEDARQRTVSMGSSETAFQLIEAERLPFGSNAFAIAPSRSADGATRLLINSHQPFEGPVAWYEARLHSEAGWDMAGATFPGAPLILHGFSPDLGWAHTVNKPDLSDIYVLETEGDRYRLDGEWLDLEHGTARLTIGIFGPISWTVTRDMWWSRHGPVVRTDHGDYAIRYSGMDQVGQVEQWYAMNRATDFDSWMTAMEINAISSLNAVYADRAGHIAYVYNARMPVREAGYDWLQYLPGDRSELIWDEYLPLTAMPIYTDPDSGWLLSANQTPFDASEQADNIDAVGYSPTFGIQPRYSNRAWRGLDLLRAEGAISRERLLEIKFDKVYAPQSPVARLVDELLAADFSADQDLARAQGMLARWDLSTDTANREAALGVLVAVRCIGNLHTDDPWLMDPAEALREAAADLMAHHGRLDPEWGEVNRLVRGELNIPIGGGPDALRAIYAGSHDLDANGQLTAAAGDTSIMLVEWLADGSLDASAIIQYGAATLNESSPHYADQAPLFAAEQWRTLDLSIREGGYRPGAPD</sequence>
<dbReference type="Gene3D" id="3.60.20.10">
    <property type="entry name" value="Glutamine Phosphoribosylpyrophosphate, subunit 1, domain 1"/>
    <property type="match status" value="1"/>
</dbReference>
<dbReference type="STRING" id="144026.SAMN04488568_11222"/>
<organism evidence="7 8">
    <name type="scientific">Maricaulis salignorans</name>
    <dbReference type="NCBI Taxonomy" id="144026"/>
    <lineage>
        <taxon>Bacteria</taxon>
        <taxon>Pseudomonadati</taxon>
        <taxon>Pseudomonadota</taxon>
        <taxon>Alphaproteobacteria</taxon>
        <taxon>Maricaulales</taxon>
        <taxon>Maricaulaceae</taxon>
        <taxon>Maricaulis</taxon>
    </lineage>
</organism>
<protein>
    <submittedName>
        <fullName evidence="7">Acyl-homoserine-lactone acylase</fullName>
    </submittedName>
</protein>
<dbReference type="Pfam" id="PF01804">
    <property type="entry name" value="Penicil_amidase"/>
    <property type="match status" value="1"/>
</dbReference>
<accession>A0A1G9TJ36</accession>
<dbReference type="Gene3D" id="1.10.1400.10">
    <property type="match status" value="1"/>
</dbReference>
<dbReference type="RefSeq" id="WP_091770393.1">
    <property type="nucleotide sequence ID" value="NZ_FNHG01000012.1"/>
</dbReference>
<dbReference type="GO" id="GO:0017000">
    <property type="term" value="P:antibiotic biosynthetic process"/>
    <property type="evidence" value="ECO:0007669"/>
    <property type="project" value="InterPro"/>
</dbReference>
<gene>
    <name evidence="7" type="ORF">SAMN04488568_11222</name>
</gene>
<dbReference type="InterPro" id="IPR014395">
    <property type="entry name" value="Pen/GL7ACA/AHL_acylase"/>
</dbReference>
<dbReference type="InterPro" id="IPR043146">
    <property type="entry name" value="Penicillin_amidase_N_B-knob"/>
</dbReference>
<keyword evidence="4" id="KW-0865">Zymogen</keyword>
<keyword evidence="8" id="KW-1185">Reference proteome</keyword>
<dbReference type="PIRSF" id="PIRSF001227">
    <property type="entry name" value="Pen_acylase"/>
    <property type="match status" value="1"/>
</dbReference>
<feature type="binding site" evidence="6">
    <location>
        <position position="290"/>
    </location>
    <ligand>
        <name>Ca(2+)</name>
        <dbReference type="ChEBI" id="CHEBI:29108"/>
    </ligand>
</feature>
<dbReference type="AlphaFoldDB" id="A0A1G9TJ36"/>
<evidence type="ECO:0000313" key="8">
    <source>
        <dbReference type="Proteomes" id="UP000199759"/>
    </source>
</evidence>
<dbReference type="PANTHER" id="PTHR34218">
    <property type="entry name" value="PEPTIDASE S45 PENICILLIN AMIDASE"/>
    <property type="match status" value="1"/>
</dbReference>
<feature type="binding site" evidence="6">
    <location>
        <position position="293"/>
    </location>
    <ligand>
        <name>Ca(2+)</name>
        <dbReference type="ChEBI" id="CHEBI:29108"/>
    </ligand>
</feature>
<dbReference type="InterPro" id="IPR029055">
    <property type="entry name" value="Ntn_hydrolases_N"/>
</dbReference>
<keyword evidence="6" id="KW-0479">Metal-binding</keyword>
<evidence type="ECO:0000256" key="1">
    <source>
        <dbReference type="ARBA" id="ARBA00006586"/>
    </source>
</evidence>